<feature type="domain" description="B30.2/SPRY" evidence="2">
    <location>
        <begin position="209"/>
        <end position="435"/>
    </location>
</feature>
<dbReference type="InterPro" id="IPR048581">
    <property type="entry name" value="RYDR_Jsol"/>
</dbReference>
<dbReference type="InterPro" id="IPR013320">
    <property type="entry name" value="ConA-like_dom_sf"/>
</dbReference>
<evidence type="ECO:0000259" key="2">
    <source>
        <dbReference type="PROSITE" id="PS50188"/>
    </source>
</evidence>
<dbReference type="PANTHER" id="PTHR46399:SF7">
    <property type="entry name" value="RYANODINE RECEPTOR 2"/>
    <property type="match status" value="1"/>
</dbReference>
<keyword evidence="4" id="KW-1185">Reference proteome</keyword>
<feature type="region of interest" description="Disordered" evidence="1">
    <location>
        <begin position="428"/>
        <end position="454"/>
    </location>
</feature>
<dbReference type="GO" id="GO:0033017">
    <property type="term" value="C:sarcoplasmic reticulum membrane"/>
    <property type="evidence" value="ECO:0007669"/>
    <property type="project" value="TreeGrafter"/>
</dbReference>
<dbReference type="InterPro" id="IPR043136">
    <property type="entry name" value="B30.2/SPRY_sf"/>
</dbReference>
<reference evidence="3 4" key="1">
    <citation type="journal article" date="2023" name="J. Hered.">
        <title>Chromosome-level genome of the wood stork (Mycteria americana) provides insight into avian chromosome evolution.</title>
        <authorList>
            <person name="Flamio R. Jr."/>
            <person name="Ramstad K.M."/>
        </authorList>
    </citation>
    <scope>NUCLEOTIDE SEQUENCE [LARGE SCALE GENOMIC DNA]</scope>
    <source>
        <strain evidence="3">JAX WOST 10</strain>
    </source>
</reference>
<dbReference type="GO" id="GO:0030018">
    <property type="term" value="C:Z disc"/>
    <property type="evidence" value="ECO:0007669"/>
    <property type="project" value="TreeGrafter"/>
</dbReference>
<gene>
    <name evidence="3" type="ORF">QYF61_000520</name>
</gene>
<comment type="caution">
    <text evidence="3">The sequence shown here is derived from an EMBL/GenBank/DDBJ whole genome shotgun (WGS) entry which is preliminary data.</text>
</comment>
<feature type="compositionally biased region" description="Basic and acidic residues" evidence="1">
    <location>
        <begin position="430"/>
        <end position="454"/>
    </location>
</feature>
<sequence>MRLDVCSGIMEKFRIFRTEKTYAVKTGKWYFEFEAVTAGDMRVGWTRPGCLPDQELGSDEEAFVFDGFKAQRWHQGNEHFGRSWLAGDVVGCMVDMNEHTMMFTLNGEILLDDSGSELAFKDFEVGDVYSMHLVMRIDGTIDSCPCLKVTQKSFGSQNSKTEVMFFRLSMPIECAEVFSRSAAGGLPGSGLFGPKNDLEDYDADSDFEVLMKTAHGHLVPDRTEREKDATKPELNNHKDYVQEKPSRLKQRVIKHWKRLPREVVESPSLEVFKRRLDEVLRDMYYYSVRIFPGQEPANVWVGWITSDFHQYDTSFDLDRVRTVTVTLGDEKGKVHESIKRSNCYMVCAGETMSPGQGRNNNGLEIGCLVDAASGLLTFTANGKELGTYYQLFYTLLIMGIFHNGDLKHILQLIEPRVFKEAMSQEDEIDFSEKELSSDELRSEEGEEEVRGEHVPKEGLLQMKLPEPVKLQYLCDCQVRHRIEAIVAFSDDFVAKLQENQRFRYNEVMQALNMSAALTARKTKEFRSPPQEQINMLLNFKDDKNDCPCPEEIRDQLLDFHEDLMTHCAMGSAKSCTWGGITPCSKDRLGTKLESSFAEKDLGILVDSKVSMSSNGPLWQRKPTAGLPSTRETWTHWSESRGGPSKMIKFLEHLLYTEKLRGLGLFNLKRKLMGGLYQYA</sequence>
<evidence type="ECO:0000313" key="3">
    <source>
        <dbReference type="EMBL" id="KAK4823307.1"/>
    </source>
</evidence>
<dbReference type="PROSITE" id="PS50188">
    <property type="entry name" value="B302_SPRY"/>
    <property type="match status" value="2"/>
</dbReference>
<dbReference type="CDD" id="cd12879">
    <property type="entry name" value="SPRY3_RyR"/>
    <property type="match status" value="1"/>
</dbReference>
<dbReference type="GO" id="GO:0042383">
    <property type="term" value="C:sarcolemma"/>
    <property type="evidence" value="ECO:0007669"/>
    <property type="project" value="TreeGrafter"/>
</dbReference>
<dbReference type="InterPro" id="IPR003877">
    <property type="entry name" value="SPRY_dom"/>
</dbReference>
<organism evidence="3 4">
    <name type="scientific">Mycteria americana</name>
    <name type="common">Wood stork</name>
    <dbReference type="NCBI Taxonomy" id="33587"/>
    <lineage>
        <taxon>Eukaryota</taxon>
        <taxon>Metazoa</taxon>
        <taxon>Chordata</taxon>
        <taxon>Craniata</taxon>
        <taxon>Vertebrata</taxon>
        <taxon>Euteleostomi</taxon>
        <taxon>Archelosauria</taxon>
        <taxon>Archosauria</taxon>
        <taxon>Dinosauria</taxon>
        <taxon>Saurischia</taxon>
        <taxon>Theropoda</taxon>
        <taxon>Coelurosauria</taxon>
        <taxon>Aves</taxon>
        <taxon>Neognathae</taxon>
        <taxon>Neoaves</taxon>
        <taxon>Aequornithes</taxon>
        <taxon>Ciconiiformes</taxon>
        <taxon>Ciconiidae</taxon>
        <taxon>Mycteria</taxon>
    </lineage>
</organism>
<evidence type="ECO:0000313" key="4">
    <source>
        <dbReference type="Proteomes" id="UP001333110"/>
    </source>
</evidence>
<dbReference type="Proteomes" id="UP001333110">
    <property type="component" value="Unassembled WGS sequence"/>
</dbReference>
<dbReference type="Pfam" id="PF21119">
    <property type="entry name" value="RYDR_Jsol"/>
    <property type="match status" value="1"/>
</dbReference>
<dbReference type="SMART" id="SM00449">
    <property type="entry name" value="SPRY"/>
    <property type="match status" value="2"/>
</dbReference>
<dbReference type="Gene3D" id="2.60.120.920">
    <property type="match status" value="2"/>
</dbReference>
<dbReference type="GO" id="GO:0005790">
    <property type="term" value="C:smooth endoplasmic reticulum"/>
    <property type="evidence" value="ECO:0007669"/>
    <property type="project" value="TreeGrafter"/>
</dbReference>
<dbReference type="EMBL" id="JAUNZN010000003">
    <property type="protein sequence ID" value="KAK4823307.1"/>
    <property type="molecule type" value="Genomic_DNA"/>
</dbReference>
<dbReference type="InterPro" id="IPR035762">
    <property type="entry name" value="SPRY3_RyR"/>
</dbReference>
<name>A0AAN7S000_MYCAM</name>
<dbReference type="AlphaFoldDB" id="A0AAN7S000"/>
<dbReference type="PANTHER" id="PTHR46399">
    <property type="entry name" value="B30.2/SPRY DOMAIN-CONTAINING PROTEIN"/>
    <property type="match status" value="1"/>
</dbReference>
<dbReference type="GO" id="GO:0034704">
    <property type="term" value="C:calcium channel complex"/>
    <property type="evidence" value="ECO:0007669"/>
    <property type="project" value="TreeGrafter"/>
</dbReference>
<dbReference type="GO" id="GO:0006941">
    <property type="term" value="P:striated muscle contraction"/>
    <property type="evidence" value="ECO:0007669"/>
    <property type="project" value="TreeGrafter"/>
</dbReference>
<dbReference type="GO" id="GO:0005219">
    <property type="term" value="F:ryanodine-sensitive calcium-release channel activity"/>
    <property type="evidence" value="ECO:0007669"/>
    <property type="project" value="TreeGrafter"/>
</dbReference>
<dbReference type="SUPFAM" id="SSF49899">
    <property type="entry name" value="Concanavalin A-like lectins/glucanases"/>
    <property type="match status" value="1"/>
</dbReference>
<feature type="region of interest" description="Disordered" evidence="1">
    <location>
        <begin position="220"/>
        <end position="241"/>
    </location>
</feature>
<dbReference type="GO" id="GO:0014808">
    <property type="term" value="P:release of sequestered calcium ion into cytosol by sarcoplasmic reticulum"/>
    <property type="evidence" value="ECO:0007669"/>
    <property type="project" value="TreeGrafter"/>
</dbReference>
<protein>
    <recommendedName>
        <fullName evidence="2">B30.2/SPRY domain-containing protein</fullName>
    </recommendedName>
</protein>
<dbReference type="InterPro" id="IPR001870">
    <property type="entry name" value="B30.2/SPRY"/>
</dbReference>
<accession>A0AAN7S000</accession>
<feature type="domain" description="B30.2/SPRY" evidence="2">
    <location>
        <begin position="1"/>
        <end position="159"/>
    </location>
</feature>
<dbReference type="Pfam" id="PF00622">
    <property type="entry name" value="SPRY"/>
    <property type="match status" value="1"/>
</dbReference>
<evidence type="ECO:0000256" key="1">
    <source>
        <dbReference type="SAM" id="MobiDB-lite"/>
    </source>
</evidence>
<proteinExistence type="predicted"/>
<dbReference type="InterPro" id="IPR015925">
    <property type="entry name" value="Ryanodine_IP3_receptor"/>
</dbReference>